<feature type="transmembrane region" description="Helical" evidence="1">
    <location>
        <begin position="392"/>
        <end position="416"/>
    </location>
</feature>
<keyword evidence="1" id="KW-0472">Membrane</keyword>
<organism evidence="2 3">
    <name type="scientific">Carya illinoinensis</name>
    <name type="common">Pecan</name>
    <dbReference type="NCBI Taxonomy" id="32201"/>
    <lineage>
        <taxon>Eukaryota</taxon>
        <taxon>Viridiplantae</taxon>
        <taxon>Streptophyta</taxon>
        <taxon>Embryophyta</taxon>
        <taxon>Tracheophyta</taxon>
        <taxon>Spermatophyta</taxon>
        <taxon>Magnoliopsida</taxon>
        <taxon>eudicotyledons</taxon>
        <taxon>Gunneridae</taxon>
        <taxon>Pentapetalae</taxon>
        <taxon>rosids</taxon>
        <taxon>fabids</taxon>
        <taxon>Fagales</taxon>
        <taxon>Juglandaceae</taxon>
        <taxon>Carya</taxon>
    </lineage>
</organism>
<dbReference type="PANTHER" id="PTHR31170">
    <property type="entry name" value="BNAC04G53230D PROTEIN"/>
    <property type="match status" value="1"/>
</dbReference>
<dbReference type="AlphaFoldDB" id="A0A922A634"/>
<evidence type="ECO:0000313" key="3">
    <source>
        <dbReference type="Proteomes" id="UP000811246"/>
    </source>
</evidence>
<dbReference type="EMBL" id="CM031840">
    <property type="protein sequence ID" value="KAG6673051.1"/>
    <property type="molecule type" value="Genomic_DNA"/>
</dbReference>
<evidence type="ECO:0000256" key="1">
    <source>
        <dbReference type="SAM" id="Phobius"/>
    </source>
</evidence>
<dbReference type="PANTHER" id="PTHR31170:SF19">
    <property type="match status" value="1"/>
</dbReference>
<name>A0A922A634_CARIL</name>
<sequence length="417" mass="48687">MEESTTVKIECALDQSRKLNFRPSRRSIYRVPDLLRKMNEEAYTPQLISIGPFHYGSKKLQSMENFKLKFLNHFIERADIKLKDLVSIIKDLEQSVRECYEGTVEIESDDFVKMILLDACFIIEYFLTSDKSELSTDHGDLKELKVWQTSRIELDLRLLENQLPLFIINKLYEPLPLKSPSIYPSSFLERSFKFFGNINQQQKRPDDPDLEETRHIIDLARYFFLPRRQSLPERSFNVITEMYSASQLAEAGMKFRPSSSASLVDLKLNDRVLEIPSFPLTKGTEIIARNLIALEQCHYQDEAYVTDYFIMLDFLINTGKDVDLLVQERILLNEMGTNSKPTLPSNLCTGISRWNTNADYYRLSRQLVHFRRKHWYVILKSSLKQDYFRTPWMGAATVGAIILLILTLIQTICTIFK</sequence>
<dbReference type="Proteomes" id="UP000811246">
    <property type="component" value="Chromosome 16"/>
</dbReference>
<evidence type="ECO:0000313" key="2">
    <source>
        <dbReference type="EMBL" id="KAG6673051.1"/>
    </source>
</evidence>
<protein>
    <submittedName>
        <fullName evidence="2">Uncharacterized protein</fullName>
    </submittedName>
</protein>
<proteinExistence type="predicted"/>
<comment type="caution">
    <text evidence="2">The sequence shown here is derived from an EMBL/GenBank/DDBJ whole genome shotgun (WGS) entry which is preliminary data.</text>
</comment>
<accession>A0A922A634</accession>
<keyword evidence="1" id="KW-1133">Transmembrane helix</keyword>
<gene>
    <name evidence="2" type="ORF">I3842_16G091900</name>
</gene>
<dbReference type="InterPro" id="IPR004158">
    <property type="entry name" value="DUF247_pln"/>
</dbReference>
<dbReference type="Pfam" id="PF03140">
    <property type="entry name" value="DUF247"/>
    <property type="match status" value="1"/>
</dbReference>
<keyword evidence="1" id="KW-0812">Transmembrane</keyword>
<reference evidence="2" key="1">
    <citation type="submission" date="2021-01" db="EMBL/GenBank/DDBJ databases">
        <authorList>
            <person name="Lovell J.T."/>
            <person name="Bentley N."/>
            <person name="Bhattarai G."/>
            <person name="Jenkins J.W."/>
            <person name="Sreedasyam A."/>
            <person name="Alarcon Y."/>
            <person name="Bock C."/>
            <person name="Boston L."/>
            <person name="Carlson J."/>
            <person name="Cervantes K."/>
            <person name="Clermont K."/>
            <person name="Krom N."/>
            <person name="Kubenka K."/>
            <person name="Mamidi S."/>
            <person name="Mattison C."/>
            <person name="Monteros M."/>
            <person name="Pisani C."/>
            <person name="Plott C."/>
            <person name="Rajasekar S."/>
            <person name="Rhein H.S."/>
            <person name="Rohla C."/>
            <person name="Song M."/>
            <person name="Hilaire R.S."/>
            <person name="Shu S."/>
            <person name="Wells L."/>
            <person name="Wang X."/>
            <person name="Webber J."/>
            <person name="Heerema R.J."/>
            <person name="Klein P."/>
            <person name="Conner P."/>
            <person name="Grauke L."/>
            <person name="Grimwood J."/>
            <person name="Schmutz J."/>
            <person name="Randall J.J."/>
        </authorList>
    </citation>
    <scope>NUCLEOTIDE SEQUENCE</scope>
    <source>
        <tissue evidence="2">Leaf</tissue>
    </source>
</reference>